<name>A0AAE3VI46_9BACT</name>
<evidence type="ECO:0000313" key="1">
    <source>
        <dbReference type="EMBL" id="MDQ0290805.1"/>
    </source>
</evidence>
<reference evidence="1" key="1">
    <citation type="submission" date="2023-07" db="EMBL/GenBank/DDBJ databases">
        <title>Genomic Encyclopedia of Type Strains, Phase IV (KMG-IV): sequencing the most valuable type-strain genomes for metagenomic binning, comparative biology and taxonomic classification.</title>
        <authorList>
            <person name="Goeker M."/>
        </authorList>
    </citation>
    <scope>NUCLEOTIDE SEQUENCE</scope>
    <source>
        <strain evidence="1">DSM 24202</strain>
    </source>
</reference>
<keyword evidence="2" id="KW-1185">Reference proteome</keyword>
<organism evidence="1 2">
    <name type="scientific">Oligosphaera ethanolica</name>
    <dbReference type="NCBI Taxonomy" id="760260"/>
    <lineage>
        <taxon>Bacteria</taxon>
        <taxon>Pseudomonadati</taxon>
        <taxon>Lentisphaerota</taxon>
        <taxon>Oligosphaeria</taxon>
        <taxon>Oligosphaerales</taxon>
        <taxon>Oligosphaeraceae</taxon>
        <taxon>Oligosphaera</taxon>
    </lineage>
</organism>
<sequence>MAGRRRAVGFLQIVPAKRRGVHSYETCCRKGRRKSRSNGWAAAGRGFPANCPSEAPGCTLTDCNWMRSVSHGSWRPTDRRRGETGRVKPMWRPPGAIRSCCHTPGCGALRAPHQGLCMVRPSGPNLAGQTGGFVRFGPKTAIIQWLCFCAVGA</sequence>
<evidence type="ECO:0000313" key="2">
    <source>
        <dbReference type="Proteomes" id="UP001238163"/>
    </source>
</evidence>
<gene>
    <name evidence="1" type="ORF">J3R75_002912</name>
</gene>
<accession>A0AAE3VI46</accession>
<dbReference type="Proteomes" id="UP001238163">
    <property type="component" value="Unassembled WGS sequence"/>
</dbReference>
<dbReference type="EMBL" id="JAUSVL010000001">
    <property type="protein sequence ID" value="MDQ0290805.1"/>
    <property type="molecule type" value="Genomic_DNA"/>
</dbReference>
<comment type="caution">
    <text evidence="1">The sequence shown here is derived from an EMBL/GenBank/DDBJ whole genome shotgun (WGS) entry which is preliminary data.</text>
</comment>
<proteinExistence type="predicted"/>
<dbReference type="AlphaFoldDB" id="A0AAE3VI46"/>
<protein>
    <submittedName>
        <fullName evidence="1">Uncharacterized protein</fullName>
    </submittedName>
</protein>